<dbReference type="Proteomes" id="UP001597231">
    <property type="component" value="Unassembled WGS sequence"/>
</dbReference>
<dbReference type="RefSeq" id="WP_381482188.1">
    <property type="nucleotide sequence ID" value="NZ_JBHTLT010000127.1"/>
</dbReference>
<name>A0ABW3U0R3_9BACL</name>
<proteinExistence type="predicted"/>
<evidence type="ECO:0000313" key="1">
    <source>
        <dbReference type="EMBL" id="MFD1206626.1"/>
    </source>
</evidence>
<sequence>MDLLQEETLKFWDRLMVGAKVTIDGTKHDYPIHPSSYIEGNTLKKFVYLESESGHVTHAYIHDQHGRRIREKTMDIRKGEDGLMVTFFFQLEIKEGITSG</sequence>
<evidence type="ECO:0000313" key="2">
    <source>
        <dbReference type="Proteomes" id="UP001597231"/>
    </source>
</evidence>
<protein>
    <submittedName>
        <fullName evidence="1">Uncharacterized protein</fullName>
    </submittedName>
</protein>
<comment type="caution">
    <text evidence="1">The sequence shown here is derived from an EMBL/GenBank/DDBJ whole genome shotgun (WGS) entry which is preliminary data.</text>
</comment>
<organism evidence="1 2">
    <name type="scientific">Sporosarcina contaminans</name>
    <dbReference type="NCBI Taxonomy" id="633403"/>
    <lineage>
        <taxon>Bacteria</taxon>
        <taxon>Bacillati</taxon>
        <taxon>Bacillota</taxon>
        <taxon>Bacilli</taxon>
        <taxon>Bacillales</taxon>
        <taxon>Caryophanaceae</taxon>
        <taxon>Sporosarcina</taxon>
    </lineage>
</organism>
<accession>A0ABW3U0R3</accession>
<gene>
    <name evidence="1" type="ORF">ACFQ38_16135</name>
</gene>
<reference evidence="2" key="1">
    <citation type="journal article" date="2019" name="Int. J. Syst. Evol. Microbiol.">
        <title>The Global Catalogue of Microorganisms (GCM) 10K type strain sequencing project: providing services to taxonomists for standard genome sequencing and annotation.</title>
        <authorList>
            <consortium name="The Broad Institute Genomics Platform"/>
            <consortium name="The Broad Institute Genome Sequencing Center for Infectious Disease"/>
            <person name="Wu L."/>
            <person name="Ma J."/>
        </authorList>
    </citation>
    <scope>NUCLEOTIDE SEQUENCE [LARGE SCALE GENOMIC DNA]</scope>
    <source>
        <strain evidence="2">CCUG 53915</strain>
    </source>
</reference>
<dbReference type="EMBL" id="JBHTLT010000127">
    <property type="protein sequence ID" value="MFD1206626.1"/>
    <property type="molecule type" value="Genomic_DNA"/>
</dbReference>
<keyword evidence="2" id="KW-1185">Reference proteome</keyword>